<protein>
    <submittedName>
        <fullName evidence="2">Uncharacterized protein</fullName>
    </submittedName>
</protein>
<evidence type="ECO:0000313" key="3">
    <source>
        <dbReference type="Proteomes" id="UP001458880"/>
    </source>
</evidence>
<comment type="caution">
    <text evidence="2">The sequence shown here is derived from an EMBL/GenBank/DDBJ whole genome shotgun (WGS) entry which is preliminary data.</text>
</comment>
<name>A0AAW1N106_POPJA</name>
<accession>A0AAW1N106</accession>
<proteinExistence type="predicted"/>
<gene>
    <name evidence="2" type="ORF">QE152_g4487</name>
</gene>
<feature type="signal peptide" evidence="1">
    <location>
        <begin position="1"/>
        <end position="28"/>
    </location>
</feature>
<evidence type="ECO:0000256" key="1">
    <source>
        <dbReference type="SAM" id="SignalP"/>
    </source>
</evidence>
<sequence>MLGEIRVDLKKLAILLLTSMLWFYQTSSNPSNIKPVIKPFDLFLLRGQGCVKKSIKHFTYYHWINQFKASWIGGLITLLQTKSPKEFKENAIKMGCSEDKVTALLVYSAGVFCNAGNYKAVSRGTASIYIWKSIHLKVLKISEYIY</sequence>
<keyword evidence="3" id="KW-1185">Reference proteome</keyword>
<keyword evidence="1" id="KW-0732">Signal</keyword>
<dbReference type="Proteomes" id="UP001458880">
    <property type="component" value="Unassembled WGS sequence"/>
</dbReference>
<organism evidence="2 3">
    <name type="scientific">Popillia japonica</name>
    <name type="common">Japanese beetle</name>
    <dbReference type="NCBI Taxonomy" id="7064"/>
    <lineage>
        <taxon>Eukaryota</taxon>
        <taxon>Metazoa</taxon>
        <taxon>Ecdysozoa</taxon>
        <taxon>Arthropoda</taxon>
        <taxon>Hexapoda</taxon>
        <taxon>Insecta</taxon>
        <taxon>Pterygota</taxon>
        <taxon>Neoptera</taxon>
        <taxon>Endopterygota</taxon>
        <taxon>Coleoptera</taxon>
        <taxon>Polyphaga</taxon>
        <taxon>Scarabaeiformia</taxon>
        <taxon>Scarabaeidae</taxon>
        <taxon>Rutelinae</taxon>
        <taxon>Popillia</taxon>
    </lineage>
</organism>
<dbReference type="EMBL" id="JASPKY010000023">
    <property type="protein sequence ID" value="KAK9752051.1"/>
    <property type="molecule type" value="Genomic_DNA"/>
</dbReference>
<evidence type="ECO:0000313" key="2">
    <source>
        <dbReference type="EMBL" id="KAK9752051.1"/>
    </source>
</evidence>
<feature type="chain" id="PRO_5043407759" evidence="1">
    <location>
        <begin position="29"/>
        <end position="146"/>
    </location>
</feature>
<reference evidence="2 3" key="1">
    <citation type="journal article" date="2024" name="BMC Genomics">
        <title>De novo assembly and annotation of Popillia japonica's genome with initial clues to its potential as an invasive pest.</title>
        <authorList>
            <person name="Cucini C."/>
            <person name="Boschi S."/>
            <person name="Funari R."/>
            <person name="Cardaioli E."/>
            <person name="Iannotti N."/>
            <person name="Marturano G."/>
            <person name="Paoli F."/>
            <person name="Bruttini M."/>
            <person name="Carapelli A."/>
            <person name="Frati F."/>
            <person name="Nardi F."/>
        </authorList>
    </citation>
    <scope>NUCLEOTIDE SEQUENCE [LARGE SCALE GENOMIC DNA]</scope>
    <source>
        <strain evidence="2">DMR45628</strain>
    </source>
</reference>
<dbReference type="AlphaFoldDB" id="A0AAW1N106"/>